<dbReference type="AlphaFoldDB" id="A0A166AZ58"/>
<protein>
    <submittedName>
        <fullName evidence="1">Uncharacterized protein</fullName>
    </submittedName>
</protein>
<proteinExistence type="predicted"/>
<dbReference type="OrthoDB" id="5570127at2759"/>
<accession>A0A166AZ58</accession>
<keyword evidence="2" id="KW-1185">Reference proteome</keyword>
<evidence type="ECO:0000313" key="1">
    <source>
        <dbReference type="EMBL" id="KZV96459.1"/>
    </source>
</evidence>
<dbReference type="InParanoid" id="A0A166AZ58"/>
<dbReference type="EMBL" id="KV425942">
    <property type="protein sequence ID" value="KZV96459.1"/>
    <property type="molecule type" value="Genomic_DNA"/>
</dbReference>
<organism evidence="1 2">
    <name type="scientific">Exidia glandulosa HHB12029</name>
    <dbReference type="NCBI Taxonomy" id="1314781"/>
    <lineage>
        <taxon>Eukaryota</taxon>
        <taxon>Fungi</taxon>
        <taxon>Dikarya</taxon>
        <taxon>Basidiomycota</taxon>
        <taxon>Agaricomycotina</taxon>
        <taxon>Agaricomycetes</taxon>
        <taxon>Auriculariales</taxon>
        <taxon>Exidiaceae</taxon>
        <taxon>Exidia</taxon>
    </lineage>
</organism>
<reference evidence="1 2" key="1">
    <citation type="journal article" date="2016" name="Mol. Biol. Evol.">
        <title>Comparative Genomics of Early-Diverging Mushroom-Forming Fungi Provides Insights into the Origins of Lignocellulose Decay Capabilities.</title>
        <authorList>
            <person name="Nagy L.G."/>
            <person name="Riley R."/>
            <person name="Tritt A."/>
            <person name="Adam C."/>
            <person name="Daum C."/>
            <person name="Floudas D."/>
            <person name="Sun H."/>
            <person name="Yadav J.S."/>
            <person name="Pangilinan J."/>
            <person name="Larsson K.H."/>
            <person name="Matsuura K."/>
            <person name="Barry K."/>
            <person name="Labutti K."/>
            <person name="Kuo R."/>
            <person name="Ohm R.A."/>
            <person name="Bhattacharya S.S."/>
            <person name="Shirouzu T."/>
            <person name="Yoshinaga Y."/>
            <person name="Martin F.M."/>
            <person name="Grigoriev I.V."/>
            <person name="Hibbett D.S."/>
        </authorList>
    </citation>
    <scope>NUCLEOTIDE SEQUENCE [LARGE SCALE GENOMIC DNA]</scope>
    <source>
        <strain evidence="1 2">HHB12029</strain>
    </source>
</reference>
<dbReference type="Pfam" id="PF20206">
    <property type="entry name" value="Tra1_ring"/>
    <property type="match status" value="1"/>
</dbReference>
<sequence>MSIANRRSSWLSIVRDLYLQGGDVPDCAQGFVWGSAVEDSKEPIMEYLTSLARHIFHPSSDGLASPIPAEVEAATQLVNFVISAILALDNLHAVPHPAVREVAFDGIKHLAQTLGRQPHHIVYPRRQRVLGYMLVLSRRTLPVTKHMKNMDAMMFFSLEQPVMPENGDELLHVLHQAIGPAHMTLRLLPD</sequence>
<gene>
    <name evidence="1" type="ORF">EXIGLDRAFT_765268</name>
</gene>
<dbReference type="Proteomes" id="UP000077266">
    <property type="component" value="Unassembled WGS sequence"/>
</dbReference>
<dbReference type="InterPro" id="IPR046805">
    <property type="entry name" value="Tra1_ring"/>
</dbReference>
<name>A0A166AZ58_EXIGL</name>
<evidence type="ECO:0000313" key="2">
    <source>
        <dbReference type="Proteomes" id="UP000077266"/>
    </source>
</evidence>